<reference evidence="1 2" key="1">
    <citation type="submission" date="2020-08" db="EMBL/GenBank/DDBJ databases">
        <title>Streptomyces sp. PSKA01 genome sequencing and assembly.</title>
        <authorList>
            <person name="Mandal S."/>
            <person name="Maiti P.K."/>
            <person name="Das P."/>
        </authorList>
    </citation>
    <scope>NUCLEOTIDE SEQUENCE [LARGE SCALE GENOMIC DNA]</scope>
    <source>
        <strain evidence="1 2">PSKA01</strain>
    </source>
</reference>
<accession>A0A7X1J8U3</accession>
<dbReference type="Gene3D" id="1.10.1200.10">
    <property type="entry name" value="ACP-like"/>
    <property type="match status" value="1"/>
</dbReference>
<dbReference type="EMBL" id="JACMSF010000048">
    <property type="protein sequence ID" value="MBC2906299.1"/>
    <property type="molecule type" value="Genomic_DNA"/>
</dbReference>
<evidence type="ECO:0000313" key="1">
    <source>
        <dbReference type="EMBL" id="MBC2906299.1"/>
    </source>
</evidence>
<keyword evidence="2" id="KW-1185">Reference proteome</keyword>
<name>A0A7X1J8U3_9ACTN</name>
<comment type="caution">
    <text evidence="1">The sequence shown here is derived from an EMBL/GenBank/DDBJ whole genome shotgun (WGS) entry which is preliminary data.</text>
</comment>
<dbReference type="Proteomes" id="UP000584670">
    <property type="component" value="Unassembled WGS sequence"/>
</dbReference>
<dbReference type="InterPro" id="IPR036736">
    <property type="entry name" value="ACP-like_sf"/>
</dbReference>
<dbReference type="RefSeq" id="WP_186286218.1">
    <property type="nucleotide sequence ID" value="NZ_JACMSF010000048.1"/>
</dbReference>
<sequence length="91" mass="10050">MAALSHEEIRQRISEYIEQQFLGESEVSELTDDTPLLEWSVLTSMNTSLLLSFIRTELGVVVPPTHITGRNFANLAAITDMVHSLAPQPAA</sequence>
<dbReference type="AlphaFoldDB" id="A0A7X1J8U3"/>
<proteinExistence type="predicted"/>
<protein>
    <submittedName>
        <fullName evidence="1">Acyl carrier protein</fullName>
    </submittedName>
</protein>
<organism evidence="1 2">
    <name type="scientific">Streptomyces cupreus</name>
    <dbReference type="NCBI Taxonomy" id="2759956"/>
    <lineage>
        <taxon>Bacteria</taxon>
        <taxon>Bacillati</taxon>
        <taxon>Actinomycetota</taxon>
        <taxon>Actinomycetes</taxon>
        <taxon>Kitasatosporales</taxon>
        <taxon>Streptomycetaceae</taxon>
        <taxon>Streptomyces</taxon>
    </lineage>
</organism>
<gene>
    <name evidence="1" type="ORF">H4N64_33145</name>
</gene>
<evidence type="ECO:0000313" key="2">
    <source>
        <dbReference type="Proteomes" id="UP000584670"/>
    </source>
</evidence>
<dbReference type="SUPFAM" id="SSF47336">
    <property type="entry name" value="ACP-like"/>
    <property type="match status" value="1"/>
</dbReference>